<feature type="domain" description="Carbohydrate kinase PfkB" evidence="6">
    <location>
        <begin position="8"/>
        <end position="312"/>
    </location>
</feature>
<evidence type="ECO:0000256" key="3">
    <source>
        <dbReference type="ARBA" id="ARBA00022741"/>
    </source>
</evidence>
<dbReference type="InterPro" id="IPR029056">
    <property type="entry name" value="Ribokinase-like"/>
</dbReference>
<dbReference type="Proteomes" id="UP000031866">
    <property type="component" value="Chromosome"/>
</dbReference>
<dbReference type="OrthoDB" id="9813569at2"/>
<dbReference type="SUPFAM" id="SSF53613">
    <property type="entry name" value="Ribokinase-like"/>
    <property type="match status" value="1"/>
</dbReference>
<dbReference type="InterPro" id="IPR050306">
    <property type="entry name" value="PfkB_Carbo_kinase"/>
</dbReference>
<evidence type="ECO:0000313" key="7">
    <source>
        <dbReference type="EMBL" id="AJH00914.1"/>
    </source>
</evidence>
<keyword evidence="2" id="KW-0808">Transferase</keyword>
<dbReference type="AlphaFoldDB" id="A0A0B5QVD8"/>
<reference evidence="8" key="1">
    <citation type="submission" date="2014-12" db="EMBL/GenBank/DDBJ databases">
        <title>Genome sequence of Clostridium beijerinckii strain 59B.</title>
        <authorList>
            <person name="Little G.T."/>
            <person name="Minton N.P."/>
        </authorList>
    </citation>
    <scope>NUCLEOTIDE SEQUENCE [LARGE SCALE GENOMIC DNA]</scope>
    <source>
        <strain evidence="8">59B</strain>
    </source>
</reference>
<comment type="similarity">
    <text evidence="1">Belongs to the carbohydrate kinase PfkB family.</text>
</comment>
<evidence type="ECO:0000313" key="8">
    <source>
        <dbReference type="Proteomes" id="UP000031866"/>
    </source>
</evidence>
<evidence type="ECO:0000256" key="2">
    <source>
        <dbReference type="ARBA" id="ARBA00022679"/>
    </source>
</evidence>
<dbReference type="KEGG" id="cbei:LF65_04374"/>
<evidence type="ECO:0000256" key="5">
    <source>
        <dbReference type="ARBA" id="ARBA00022840"/>
    </source>
</evidence>
<dbReference type="RefSeq" id="WP_041898921.1">
    <property type="nucleotide sequence ID" value="NZ_CP010086.2"/>
</dbReference>
<dbReference type="CDD" id="cd01167">
    <property type="entry name" value="bac_FRK"/>
    <property type="match status" value="1"/>
</dbReference>
<dbReference type="STRING" id="1520.LF65_04374"/>
<dbReference type="GO" id="GO:0016301">
    <property type="term" value="F:kinase activity"/>
    <property type="evidence" value="ECO:0007669"/>
    <property type="project" value="UniProtKB-KW"/>
</dbReference>
<dbReference type="Gene3D" id="3.40.1190.20">
    <property type="match status" value="1"/>
</dbReference>
<organism evidence="7 8">
    <name type="scientific">Clostridium beijerinckii</name>
    <name type="common">Clostridium MP</name>
    <dbReference type="NCBI Taxonomy" id="1520"/>
    <lineage>
        <taxon>Bacteria</taxon>
        <taxon>Bacillati</taxon>
        <taxon>Bacillota</taxon>
        <taxon>Clostridia</taxon>
        <taxon>Eubacteriales</taxon>
        <taxon>Clostridiaceae</taxon>
        <taxon>Clostridium</taxon>
    </lineage>
</organism>
<keyword evidence="5" id="KW-0067">ATP-binding</keyword>
<dbReference type="InterPro" id="IPR011611">
    <property type="entry name" value="PfkB_dom"/>
</dbReference>
<keyword evidence="4 7" id="KW-0418">Kinase</keyword>
<sequence>MIANKELDVVSLGELLIDFTMNGVSGQGNQLFEANPGGAPCNVLSMLNNLGKKTSFIGKVGNDQFGFLLKRTLEELEIGTDNLVIDNEVNTTLAFVHTAQDGDRSFSFYRRPGADMMLNESEIKEDIIKKAKIFHFGTLSMTDEGVKKATEKALKIAKDNNLIISFDPNLRPPLWRSLNEAKECIKFGLSQCDILKIADEELEFVTECKTIEAGVKCLLKNYNIDLILVTMGKRGSKAFYRGISVEKEGIIQKNTIDTTGAGDTFCGCILNFVLEHGLEDLTESSLIDMITFANVAASIITTRRGAIRSMPSKKEILNFIHC</sequence>
<evidence type="ECO:0000259" key="6">
    <source>
        <dbReference type="Pfam" id="PF00294"/>
    </source>
</evidence>
<name>A0A0B5QVD8_CLOBE</name>
<dbReference type="PANTHER" id="PTHR43085:SF1">
    <property type="entry name" value="PSEUDOURIDINE KINASE-RELATED"/>
    <property type="match status" value="1"/>
</dbReference>
<dbReference type="EMBL" id="CP010086">
    <property type="protein sequence ID" value="AJH00914.1"/>
    <property type="molecule type" value="Genomic_DNA"/>
</dbReference>
<accession>A0A0B5QVD8</accession>
<dbReference type="Pfam" id="PF00294">
    <property type="entry name" value="PfkB"/>
    <property type="match status" value="1"/>
</dbReference>
<evidence type="ECO:0000256" key="1">
    <source>
        <dbReference type="ARBA" id="ARBA00010688"/>
    </source>
</evidence>
<evidence type="ECO:0000256" key="4">
    <source>
        <dbReference type="ARBA" id="ARBA00022777"/>
    </source>
</evidence>
<protein>
    <submittedName>
        <fullName evidence="7">Sugar kinase</fullName>
    </submittedName>
</protein>
<proteinExistence type="inferred from homology"/>
<dbReference type="PANTHER" id="PTHR43085">
    <property type="entry name" value="HEXOKINASE FAMILY MEMBER"/>
    <property type="match status" value="1"/>
</dbReference>
<keyword evidence="3" id="KW-0547">Nucleotide-binding</keyword>
<dbReference type="GO" id="GO:0005524">
    <property type="term" value="F:ATP binding"/>
    <property type="evidence" value="ECO:0007669"/>
    <property type="project" value="UniProtKB-KW"/>
</dbReference>
<gene>
    <name evidence="7" type="ORF">LF65_04374</name>
</gene>